<sequence length="455" mass="52258">MIKYYLFCFLFQLATAVIPNLAQVSSDASANPHFSLPNLLTIESLENINNWDISKNVLFDNGRLLLSDQSSIWGKYKVPTNNKPWTTELIFRSTGLRADKPFDNTLNVWLLNDDTTPDDKFDGFKIEVSNKEQPGLKVFNNDGSQVLSDKLAQALGACKFQYLESDVPFTLRVSYDEDKWFKIQMDNNLCFKTDQVRIPFENLKLGVTANVNQKSSEKFEVLAWRTWDKLTEDAIDDHGLMVGDEIKIDVKNEFKPRVGRESLMERAQRVKQQILKDQQQQQHQQLQQSNSDPFDIVLSKLDTLELTINGLSTAGEDVEMLNVDNKIQELHNAYASLKTSVDDTKQSVRELQSILVKQYAQMLESIAQLNQKVIGEVREQHFGMEEVSKKVDLLMNNHKEIAHQYQQNQIKEPSGSGNTVDTVMKWVLFPLMVILLALVIFVYRLRHDIKHSKLL</sequence>
<feature type="chain" id="PRO_5004035216" description="L-type lectin-like domain-containing protein" evidence="7">
    <location>
        <begin position="17"/>
        <end position="455"/>
    </location>
</feature>
<keyword evidence="10" id="KW-1185">Reference proteome</keyword>
<dbReference type="GO" id="GO:0005793">
    <property type="term" value="C:endoplasmic reticulum-Golgi intermediate compartment"/>
    <property type="evidence" value="ECO:0007669"/>
    <property type="project" value="TreeGrafter"/>
</dbReference>
<comment type="caution">
    <text evidence="9">The sequence shown here is derived from an EMBL/GenBank/DDBJ whole genome shotgun (WGS) entry which is preliminary data.</text>
</comment>
<feature type="signal peptide" evidence="7">
    <location>
        <begin position="1"/>
        <end position="16"/>
    </location>
</feature>
<comment type="subcellular location">
    <subcellularLocation>
        <location evidence="1">Membrane</location>
        <topology evidence="1">Single-pass type I membrane protein</topology>
    </subcellularLocation>
</comment>
<evidence type="ECO:0000256" key="2">
    <source>
        <dbReference type="ARBA" id="ARBA00022692"/>
    </source>
</evidence>
<dbReference type="eggNOG" id="ENOG502RYE9">
    <property type="taxonomic scope" value="Eukaryota"/>
</dbReference>
<dbReference type="InterPro" id="IPR005052">
    <property type="entry name" value="Lectin_leg"/>
</dbReference>
<feature type="transmembrane region" description="Helical" evidence="6">
    <location>
        <begin position="426"/>
        <end position="445"/>
    </location>
</feature>
<evidence type="ECO:0000256" key="7">
    <source>
        <dbReference type="SAM" id="SignalP"/>
    </source>
</evidence>
<reference evidence="9 10" key="1">
    <citation type="submission" date="2013-02" db="EMBL/GenBank/DDBJ databases">
        <title>Genome sequence of Candida maltosa Xu316, a potential industrial strain for xylitol and ethanol production.</title>
        <authorList>
            <person name="Yu J."/>
            <person name="Wang Q."/>
            <person name="Geng X."/>
            <person name="Bao W."/>
            <person name="He P."/>
            <person name="Cai J."/>
        </authorList>
    </citation>
    <scope>NUCLEOTIDE SEQUENCE [LARGE SCALE GENOMIC DNA]</scope>
    <source>
        <strain evidence="10">Xu316</strain>
    </source>
</reference>
<dbReference type="OMA" id="VMAYYTF"/>
<dbReference type="Gene3D" id="2.60.120.200">
    <property type="match status" value="1"/>
</dbReference>
<dbReference type="Proteomes" id="UP000011777">
    <property type="component" value="Unassembled WGS sequence"/>
</dbReference>
<dbReference type="GO" id="GO:0030134">
    <property type="term" value="C:COPII-coated ER to Golgi transport vesicle"/>
    <property type="evidence" value="ECO:0007669"/>
    <property type="project" value="TreeGrafter"/>
</dbReference>
<evidence type="ECO:0000256" key="6">
    <source>
        <dbReference type="SAM" id="Phobius"/>
    </source>
</evidence>
<dbReference type="PANTHER" id="PTHR12223:SF28">
    <property type="entry name" value="LECTIN, MANNOSE BINDING 1 LIKE"/>
    <property type="match status" value="1"/>
</dbReference>
<gene>
    <name evidence="9" type="ORF">G210_4896</name>
</gene>
<proteinExistence type="predicted"/>
<dbReference type="InterPro" id="IPR051136">
    <property type="entry name" value="Intracellular_Lectin-GPT"/>
</dbReference>
<evidence type="ECO:0000256" key="3">
    <source>
        <dbReference type="ARBA" id="ARBA00022729"/>
    </source>
</evidence>
<evidence type="ECO:0000313" key="10">
    <source>
        <dbReference type="Proteomes" id="UP000011777"/>
    </source>
</evidence>
<dbReference type="PROSITE" id="PS51328">
    <property type="entry name" value="L_LECTIN_LIKE"/>
    <property type="match status" value="1"/>
</dbReference>
<organism evidence="9 10">
    <name type="scientific">Candida maltosa (strain Xu316)</name>
    <name type="common">Yeast</name>
    <dbReference type="NCBI Taxonomy" id="1245528"/>
    <lineage>
        <taxon>Eukaryota</taxon>
        <taxon>Fungi</taxon>
        <taxon>Dikarya</taxon>
        <taxon>Ascomycota</taxon>
        <taxon>Saccharomycotina</taxon>
        <taxon>Pichiomycetes</taxon>
        <taxon>Debaryomycetaceae</taxon>
        <taxon>Candida/Lodderomyces clade</taxon>
        <taxon>Candida</taxon>
    </lineage>
</organism>
<evidence type="ECO:0000256" key="5">
    <source>
        <dbReference type="ARBA" id="ARBA00023136"/>
    </source>
</evidence>
<evidence type="ECO:0000259" key="8">
    <source>
        <dbReference type="PROSITE" id="PS51328"/>
    </source>
</evidence>
<dbReference type="GO" id="GO:0000139">
    <property type="term" value="C:Golgi membrane"/>
    <property type="evidence" value="ECO:0007669"/>
    <property type="project" value="TreeGrafter"/>
</dbReference>
<feature type="domain" description="L-type lectin-like" evidence="8">
    <location>
        <begin position="26"/>
        <end position="229"/>
    </location>
</feature>
<keyword evidence="5 6" id="KW-0472">Membrane</keyword>
<keyword evidence="2 6" id="KW-0812">Transmembrane</keyword>
<dbReference type="EMBL" id="AOGT01000370">
    <property type="protein sequence ID" value="EMG50099.1"/>
    <property type="molecule type" value="Genomic_DNA"/>
</dbReference>
<keyword evidence="4 6" id="KW-1133">Transmembrane helix</keyword>
<keyword evidence="3 7" id="KW-0732">Signal</keyword>
<dbReference type="GO" id="GO:0005537">
    <property type="term" value="F:D-mannose binding"/>
    <property type="evidence" value="ECO:0007669"/>
    <property type="project" value="TreeGrafter"/>
</dbReference>
<evidence type="ECO:0000256" key="4">
    <source>
        <dbReference type="ARBA" id="ARBA00022989"/>
    </source>
</evidence>
<dbReference type="GO" id="GO:0006888">
    <property type="term" value="P:endoplasmic reticulum to Golgi vesicle-mediated transport"/>
    <property type="evidence" value="ECO:0007669"/>
    <property type="project" value="TreeGrafter"/>
</dbReference>
<dbReference type="Pfam" id="PF03388">
    <property type="entry name" value="Lectin_leg-like"/>
    <property type="match status" value="1"/>
</dbReference>
<evidence type="ECO:0000256" key="1">
    <source>
        <dbReference type="ARBA" id="ARBA00004479"/>
    </source>
</evidence>
<dbReference type="HOGENOM" id="CLU_565131_0_0_1"/>
<dbReference type="PANTHER" id="PTHR12223">
    <property type="entry name" value="VESICULAR MANNOSE-BINDING LECTIN"/>
    <property type="match status" value="1"/>
</dbReference>
<dbReference type="AlphaFoldDB" id="M3K5Q6"/>
<evidence type="ECO:0000313" key="9">
    <source>
        <dbReference type="EMBL" id="EMG50099.1"/>
    </source>
</evidence>
<dbReference type="InterPro" id="IPR013320">
    <property type="entry name" value="ConA-like_dom_sf"/>
</dbReference>
<name>M3K5Q6_CANMX</name>
<dbReference type="GO" id="GO:0005789">
    <property type="term" value="C:endoplasmic reticulum membrane"/>
    <property type="evidence" value="ECO:0007669"/>
    <property type="project" value="TreeGrafter"/>
</dbReference>
<accession>M3K5Q6</accession>
<dbReference type="OrthoDB" id="10265193at2759"/>
<dbReference type="STRING" id="1245528.M3K5Q6"/>
<feature type="non-terminal residue" evidence="9">
    <location>
        <position position="1"/>
    </location>
</feature>
<dbReference type="SUPFAM" id="SSF49899">
    <property type="entry name" value="Concanavalin A-like lectins/glucanases"/>
    <property type="match status" value="1"/>
</dbReference>
<protein>
    <recommendedName>
        <fullName evidence="8">L-type lectin-like domain-containing protein</fullName>
    </recommendedName>
</protein>